<dbReference type="Proteomes" id="UP000053235">
    <property type="component" value="Unassembled WGS sequence"/>
</dbReference>
<dbReference type="GO" id="GO:0008408">
    <property type="term" value="F:3'-5' exonuclease activity"/>
    <property type="evidence" value="ECO:0007669"/>
    <property type="project" value="InterPro"/>
</dbReference>
<keyword evidence="5 10" id="KW-0808">Transferase</keyword>
<keyword evidence="15" id="KW-1185">Reference proteome</keyword>
<comment type="subunit">
    <text evidence="10">Forms a ring-shaped head-to-tail homodimer around DNA.</text>
</comment>
<keyword evidence="6 10" id="KW-0548">Nucleotidyltransferase</keyword>
<evidence type="ECO:0000256" key="4">
    <source>
        <dbReference type="ARBA" id="ARBA00022490"/>
    </source>
</evidence>
<dbReference type="SUPFAM" id="SSF55979">
    <property type="entry name" value="DNA clamp"/>
    <property type="match status" value="3"/>
</dbReference>
<dbReference type="GO" id="GO:0005737">
    <property type="term" value="C:cytoplasm"/>
    <property type="evidence" value="ECO:0007669"/>
    <property type="project" value="UniProtKB-SubCell"/>
</dbReference>
<reference evidence="15" key="1">
    <citation type="submission" date="2015-07" db="EMBL/GenBank/DDBJ databases">
        <authorList>
            <person name="Rodrigo-Torres Lidia"/>
            <person name="Arahal R.David."/>
        </authorList>
    </citation>
    <scope>NUCLEOTIDE SEQUENCE [LARGE SCALE GENOMIC DNA]</scope>
    <source>
        <strain evidence="15">CECT 5112</strain>
    </source>
</reference>
<dbReference type="InterPro" id="IPR022635">
    <property type="entry name" value="DNA_polIII_beta_C"/>
</dbReference>
<name>A0A0M7A9I4_9HYPH</name>
<dbReference type="Pfam" id="PF02767">
    <property type="entry name" value="DNA_pol3_beta_2"/>
    <property type="match status" value="1"/>
</dbReference>
<evidence type="ECO:0000256" key="1">
    <source>
        <dbReference type="ARBA" id="ARBA00004496"/>
    </source>
</evidence>
<dbReference type="Gene3D" id="3.10.150.10">
    <property type="entry name" value="DNA Polymerase III, subunit A, domain 2"/>
    <property type="match status" value="1"/>
</dbReference>
<evidence type="ECO:0000259" key="13">
    <source>
        <dbReference type="Pfam" id="PF02768"/>
    </source>
</evidence>
<dbReference type="InterPro" id="IPR046938">
    <property type="entry name" value="DNA_clamp_sf"/>
</dbReference>
<dbReference type="PIRSF" id="PIRSF000804">
    <property type="entry name" value="DNA_pol_III_b"/>
    <property type="match status" value="1"/>
</dbReference>
<evidence type="ECO:0000256" key="9">
    <source>
        <dbReference type="ARBA" id="ARBA00023125"/>
    </source>
</evidence>
<dbReference type="InterPro" id="IPR022637">
    <property type="entry name" value="DNA_polIII_beta_cen"/>
</dbReference>
<dbReference type="CDD" id="cd00140">
    <property type="entry name" value="beta_clamp"/>
    <property type="match status" value="1"/>
</dbReference>
<feature type="domain" description="DNA polymerase III beta sliding clamp N-terminal" evidence="11">
    <location>
        <begin position="4"/>
        <end position="123"/>
    </location>
</feature>
<comment type="similarity">
    <text evidence="2 10">Belongs to the beta sliding clamp family.</text>
</comment>
<evidence type="ECO:0000256" key="7">
    <source>
        <dbReference type="ARBA" id="ARBA00022705"/>
    </source>
</evidence>
<dbReference type="AlphaFoldDB" id="A0A0M7A9I4"/>
<evidence type="ECO:0000259" key="11">
    <source>
        <dbReference type="Pfam" id="PF00712"/>
    </source>
</evidence>
<dbReference type="GO" id="GO:0003677">
    <property type="term" value="F:DNA binding"/>
    <property type="evidence" value="ECO:0007669"/>
    <property type="project" value="UniProtKB-UniRule"/>
</dbReference>
<keyword evidence="8 10" id="KW-0239">DNA-directed DNA polymerase</keyword>
<evidence type="ECO:0000313" key="14">
    <source>
        <dbReference type="EMBL" id="CTQ71277.1"/>
    </source>
</evidence>
<dbReference type="EMBL" id="CXWD01000010">
    <property type="protein sequence ID" value="CTQ71277.1"/>
    <property type="molecule type" value="Genomic_DNA"/>
</dbReference>
<evidence type="ECO:0000256" key="3">
    <source>
        <dbReference type="ARBA" id="ARBA00021035"/>
    </source>
</evidence>
<gene>
    <name evidence="14" type="primary">dnaN</name>
    <name evidence="14" type="ORF">LAX5112_02765</name>
</gene>
<dbReference type="InterPro" id="IPR001001">
    <property type="entry name" value="DNA_polIII_beta"/>
</dbReference>
<dbReference type="Pfam" id="PF02768">
    <property type="entry name" value="DNA_pol3_beta_3"/>
    <property type="match status" value="1"/>
</dbReference>
<comment type="function">
    <text evidence="10">Confers DNA tethering and processivity to DNA polymerases and other proteins. Acts as a clamp, forming a ring around DNA (a reaction catalyzed by the clamp-loading complex) which diffuses in an ATP-independent manner freely and bidirectionally along dsDNA. Initially characterized for its ability to contact the catalytic subunit of DNA polymerase III (Pol III), a complex, multichain enzyme responsible for most of the replicative synthesis in bacteria; Pol III exhibits 3'-5' exonuclease proofreading activity. The beta chain is required for initiation of replication as well as for processivity of DNA replication.</text>
</comment>
<evidence type="ECO:0000256" key="10">
    <source>
        <dbReference type="PIRNR" id="PIRNR000804"/>
    </source>
</evidence>
<keyword evidence="7 10" id="KW-0235">DNA replication</keyword>
<dbReference type="PANTHER" id="PTHR30478:SF0">
    <property type="entry name" value="BETA SLIDING CLAMP"/>
    <property type="match status" value="1"/>
</dbReference>
<evidence type="ECO:0000313" key="15">
    <source>
        <dbReference type="Proteomes" id="UP000053235"/>
    </source>
</evidence>
<evidence type="ECO:0000259" key="12">
    <source>
        <dbReference type="Pfam" id="PF02767"/>
    </source>
</evidence>
<feature type="domain" description="DNA polymerase III beta sliding clamp C-terminal" evidence="13">
    <location>
        <begin position="255"/>
        <end position="374"/>
    </location>
</feature>
<dbReference type="SMART" id="SM00480">
    <property type="entry name" value="POL3Bc"/>
    <property type="match status" value="1"/>
</dbReference>
<evidence type="ECO:0000256" key="2">
    <source>
        <dbReference type="ARBA" id="ARBA00010752"/>
    </source>
</evidence>
<dbReference type="GO" id="GO:0006271">
    <property type="term" value="P:DNA strand elongation involved in DNA replication"/>
    <property type="evidence" value="ECO:0007669"/>
    <property type="project" value="TreeGrafter"/>
</dbReference>
<dbReference type="NCBIfam" id="TIGR00663">
    <property type="entry name" value="dnan"/>
    <property type="match status" value="1"/>
</dbReference>
<dbReference type="STRING" id="388408.LAX5112_02765"/>
<dbReference type="GO" id="GO:0009360">
    <property type="term" value="C:DNA polymerase III complex"/>
    <property type="evidence" value="ECO:0007669"/>
    <property type="project" value="InterPro"/>
</dbReference>
<comment type="subcellular location">
    <subcellularLocation>
        <location evidence="1 10">Cytoplasm</location>
    </subcellularLocation>
</comment>
<keyword evidence="4 10" id="KW-0963">Cytoplasm</keyword>
<dbReference type="GO" id="GO:0003887">
    <property type="term" value="F:DNA-directed DNA polymerase activity"/>
    <property type="evidence" value="ECO:0007669"/>
    <property type="project" value="UniProtKB-UniRule"/>
</dbReference>
<keyword evidence="9" id="KW-0238">DNA-binding</keyword>
<feature type="domain" description="DNA polymerase III beta sliding clamp central" evidence="12">
    <location>
        <begin position="134"/>
        <end position="252"/>
    </location>
</feature>
<evidence type="ECO:0000256" key="6">
    <source>
        <dbReference type="ARBA" id="ARBA00022695"/>
    </source>
</evidence>
<organism evidence="14 15">
    <name type="scientific">Roseibium alexandrii</name>
    <dbReference type="NCBI Taxonomy" id="388408"/>
    <lineage>
        <taxon>Bacteria</taxon>
        <taxon>Pseudomonadati</taxon>
        <taxon>Pseudomonadota</taxon>
        <taxon>Alphaproteobacteria</taxon>
        <taxon>Hyphomicrobiales</taxon>
        <taxon>Stappiaceae</taxon>
        <taxon>Roseibium</taxon>
    </lineage>
</organism>
<dbReference type="PANTHER" id="PTHR30478">
    <property type="entry name" value="DNA POLYMERASE III SUBUNIT BETA"/>
    <property type="match status" value="1"/>
</dbReference>
<sequence>MQRMKATLERTDLLKSLTHVHRVVERRNTIPILSNVLLRADGGALNLKATDLDLEIVETVPAMIEMPGATTVPAHMFYDIVRKLPEGSQVVLETTGDDTTLEIRAGRSKFTLQMLPETDFPDLTAGDFSHGFTLSASDIRKLIDTTQFAISTEETRYYLNGIYLHTVDATNGQQFRAVATDGHRLAQAEVSAPSGSSGMPGIIVPRKTVGEIQKLLENPEADVQIELSDTKIRITTDTVVLTSKLIDGTFPDYGRVIPQGNDKEMRVDRDEFKEAVDRVSTISSERGRAVKLALGDGRLVLTVNNPDSGSATEELAVEYESDPLEIGFNSRYLLDIANQLSSDTALFRLADSGSPTLIQDNTVDDCLFVLMPMRV</sequence>
<dbReference type="Gene3D" id="3.70.10.10">
    <property type="match status" value="1"/>
</dbReference>
<evidence type="ECO:0000256" key="8">
    <source>
        <dbReference type="ARBA" id="ARBA00022932"/>
    </source>
</evidence>
<evidence type="ECO:0000256" key="5">
    <source>
        <dbReference type="ARBA" id="ARBA00022679"/>
    </source>
</evidence>
<dbReference type="InterPro" id="IPR022634">
    <property type="entry name" value="DNA_polIII_beta_N"/>
</dbReference>
<accession>A0A0M7A9I4</accession>
<dbReference type="Pfam" id="PF00712">
    <property type="entry name" value="DNA_pol3_beta"/>
    <property type="match status" value="1"/>
</dbReference>
<proteinExistence type="inferred from homology"/>
<protein>
    <recommendedName>
        <fullName evidence="3 10">Beta sliding clamp</fullName>
    </recommendedName>
</protein>